<evidence type="ECO:0000313" key="1">
    <source>
        <dbReference type="EMBL" id="KIS71497.1"/>
    </source>
</evidence>
<dbReference type="Proteomes" id="UP000000561">
    <property type="component" value="Chromosome 2"/>
</dbReference>
<dbReference type="EMBL" id="CM003141">
    <property type="protein sequence ID" value="KIS71497.1"/>
    <property type="molecule type" value="Genomic_DNA"/>
</dbReference>
<dbReference type="KEGG" id="uma:UMAG_01392"/>
<dbReference type="OrthoDB" id="413361at2759"/>
<dbReference type="AlphaFoldDB" id="A0A0D1CEM5"/>
<gene>
    <name evidence="1" type="ORF">UMAG_01392</name>
</gene>
<dbReference type="RefSeq" id="XP_011387277.1">
    <property type="nucleotide sequence ID" value="XM_011388975.1"/>
</dbReference>
<evidence type="ECO:0000313" key="2">
    <source>
        <dbReference type="Proteomes" id="UP000000561"/>
    </source>
</evidence>
<keyword evidence="2" id="KW-1185">Reference proteome</keyword>
<dbReference type="GeneID" id="23562433"/>
<reference evidence="1 2" key="1">
    <citation type="journal article" date="2006" name="Nature">
        <title>Insights from the genome of the biotrophic fungal plant pathogen Ustilago maydis.</title>
        <authorList>
            <person name="Kamper J."/>
            <person name="Kahmann R."/>
            <person name="Bolker M."/>
            <person name="Ma L.J."/>
            <person name="Brefort T."/>
            <person name="Saville B.J."/>
            <person name="Banuett F."/>
            <person name="Kronstad J.W."/>
            <person name="Gold S.E."/>
            <person name="Muller O."/>
            <person name="Perlin M.H."/>
            <person name="Wosten H.A."/>
            <person name="de Vries R."/>
            <person name="Ruiz-Herrera J."/>
            <person name="Reynaga-Pena C.G."/>
            <person name="Snetselaar K."/>
            <person name="McCann M."/>
            <person name="Perez-Martin J."/>
            <person name="Feldbrugge M."/>
            <person name="Basse C.W."/>
            <person name="Steinberg G."/>
            <person name="Ibeas J.I."/>
            <person name="Holloman W."/>
            <person name="Guzman P."/>
            <person name="Farman M."/>
            <person name="Stajich J.E."/>
            <person name="Sentandreu R."/>
            <person name="Gonzalez-Prieto J.M."/>
            <person name="Kennell J.C."/>
            <person name="Molina L."/>
            <person name="Schirawski J."/>
            <person name="Mendoza-Mendoza A."/>
            <person name="Greilinger D."/>
            <person name="Munch K."/>
            <person name="Rossel N."/>
            <person name="Scherer M."/>
            <person name="Vranes M."/>
            <person name="Ladendorf O."/>
            <person name="Vincon V."/>
            <person name="Fuchs U."/>
            <person name="Sandrock B."/>
            <person name="Meng S."/>
            <person name="Ho E.C."/>
            <person name="Cahill M.J."/>
            <person name="Boyce K.J."/>
            <person name="Klose J."/>
            <person name="Klosterman S.J."/>
            <person name="Deelstra H.J."/>
            <person name="Ortiz-Castellanos L."/>
            <person name="Li W."/>
            <person name="Sanchez-Alonso P."/>
            <person name="Schreier P.H."/>
            <person name="Hauser-Hahn I."/>
            <person name="Vaupel M."/>
            <person name="Koopmann E."/>
            <person name="Friedrich G."/>
            <person name="Voss H."/>
            <person name="Schluter T."/>
            <person name="Margolis J."/>
            <person name="Platt D."/>
            <person name="Swimmer C."/>
            <person name="Gnirke A."/>
            <person name="Chen F."/>
            <person name="Vysotskaia V."/>
            <person name="Mannhaupt G."/>
            <person name="Guldener U."/>
            <person name="Munsterkotter M."/>
            <person name="Haase D."/>
            <person name="Oesterheld M."/>
            <person name="Mewes H.W."/>
            <person name="Mauceli E.W."/>
            <person name="DeCaprio D."/>
            <person name="Wade C.M."/>
            <person name="Butler J."/>
            <person name="Young S."/>
            <person name="Jaffe D.B."/>
            <person name="Calvo S."/>
            <person name="Nusbaum C."/>
            <person name="Galagan J."/>
            <person name="Birren B.W."/>
        </authorList>
    </citation>
    <scope>NUCLEOTIDE SEQUENCE [LARGE SCALE GENOMIC DNA]</scope>
    <source>
        <strain evidence="2">DSM 14603 / FGSC 9021 / UM521</strain>
    </source>
</reference>
<protein>
    <submittedName>
        <fullName evidence="1">Uncharacterized protein</fullName>
    </submittedName>
</protein>
<organism evidence="1 2">
    <name type="scientific">Mycosarcoma maydis</name>
    <name type="common">Corn smut fungus</name>
    <name type="synonym">Ustilago maydis</name>
    <dbReference type="NCBI Taxonomy" id="5270"/>
    <lineage>
        <taxon>Eukaryota</taxon>
        <taxon>Fungi</taxon>
        <taxon>Dikarya</taxon>
        <taxon>Basidiomycota</taxon>
        <taxon>Ustilaginomycotina</taxon>
        <taxon>Ustilaginomycetes</taxon>
        <taxon>Ustilaginales</taxon>
        <taxon>Ustilaginaceae</taxon>
        <taxon>Mycosarcoma</taxon>
    </lineage>
</organism>
<sequence length="577" mass="63418">MRDNYNLFVHVCYLHETLHGSSHTTASVYDVLRKCSTLEATATPIAAIRGNIDDAYAKWKATKHEAPAFAFFSELKPAPPNISRRLTPFVFDSGVSCVMVSSAHHGTGWRDADASVTVSTADGGNLECRRWVQQPPRSGPGHQPHRYQIGYSLSRQSDLRGQIQDRHGRVIHEPIDGDGYSSVAMMVWDNIMPEPAVSLAFTANVMATLIRLLPKSSNKADLWHRRLGQPSHDAIGAPALPLLLMTFPGAWQSALAPFLMCAYAARLYPRRYRILVSSSTQLQLVSMDVMGPLHGVVRFTYVSIIHDAFSEMIWVGPWPKRPNKPPGGCLRLAKLLKDRPLKSCRTKAAGKSPSRKLRAVCSLTPTSASNGGWPCAVSQSAFVHDRIAGATQGGCPSRRHHDNWLRDLPIVSKHLRPGALRGTYLGCLNAARTIKGHRVWLLELKRAVIVKDVRFSELESPGAGPSPSYLPVLAWDNGLFYACIAGYRRGAGEIVIDLDAIRSDLEGQSDEAMAEGDASADTDTKVSNKVSELGDDNPSYLESPWFGFYDDYYTRDSSIVRITQLFNIRGESLAGAG</sequence>
<dbReference type="VEuPathDB" id="FungiDB:UMAG_01392"/>
<dbReference type="InParanoid" id="A0A0D1CEM5"/>
<proteinExistence type="predicted"/>
<accession>A0A0D1CEM5</accession>
<name>A0A0D1CEM5_MYCMD</name>